<organism evidence="2 3">
    <name type="scientific">Paenibacillus thailandensis</name>
    <dbReference type="NCBI Taxonomy" id="393250"/>
    <lineage>
        <taxon>Bacteria</taxon>
        <taxon>Bacillati</taxon>
        <taxon>Bacillota</taxon>
        <taxon>Bacilli</taxon>
        <taxon>Bacillales</taxon>
        <taxon>Paenibacillaceae</taxon>
        <taxon>Paenibacillus</taxon>
    </lineage>
</organism>
<dbReference type="InterPro" id="IPR042099">
    <property type="entry name" value="ANL_N_sf"/>
</dbReference>
<keyword evidence="2" id="KW-0436">Ligase</keyword>
<dbReference type="SUPFAM" id="SSF56801">
    <property type="entry name" value="Acetyl-CoA synthetase-like"/>
    <property type="match status" value="1"/>
</dbReference>
<dbReference type="PANTHER" id="PTHR43845:SF1">
    <property type="entry name" value="BLR5969 PROTEIN"/>
    <property type="match status" value="1"/>
</dbReference>
<evidence type="ECO:0000313" key="3">
    <source>
        <dbReference type="Proteomes" id="UP001597493"/>
    </source>
</evidence>
<dbReference type="InterPro" id="IPR000873">
    <property type="entry name" value="AMP-dep_synth/lig_dom"/>
</dbReference>
<dbReference type="EMBL" id="JBHUMY010000038">
    <property type="protein sequence ID" value="MFD2663161.1"/>
    <property type="molecule type" value="Genomic_DNA"/>
</dbReference>
<evidence type="ECO:0000313" key="2">
    <source>
        <dbReference type="EMBL" id="MFD2663161.1"/>
    </source>
</evidence>
<dbReference type="Pfam" id="PF00501">
    <property type="entry name" value="AMP-binding"/>
    <property type="match status" value="1"/>
</dbReference>
<protein>
    <submittedName>
        <fullName evidence="2">Phenylacetate--CoA ligase family protein</fullName>
    </submittedName>
</protein>
<dbReference type="GO" id="GO:0016874">
    <property type="term" value="F:ligase activity"/>
    <property type="evidence" value="ECO:0007669"/>
    <property type="project" value="UniProtKB-KW"/>
</dbReference>
<dbReference type="PANTHER" id="PTHR43845">
    <property type="entry name" value="BLR5969 PROTEIN"/>
    <property type="match status" value="1"/>
</dbReference>
<reference evidence="3" key="1">
    <citation type="journal article" date="2019" name="Int. J. Syst. Evol. Microbiol.">
        <title>The Global Catalogue of Microorganisms (GCM) 10K type strain sequencing project: providing services to taxonomists for standard genome sequencing and annotation.</title>
        <authorList>
            <consortium name="The Broad Institute Genomics Platform"/>
            <consortium name="The Broad Institute Genome Sequencing Center for Infectious Disease"/>
            <person name="Wu L."/>
            <person name="Ma J."/>
        </authorList>
    </citation>
    <scope>NUCLEOTIDE SEQUENCE [LARGE SCALE GENOMIC DNA]</scope>
    <source>
        <strain evidence="3">TISTR 1827</strain>
    </source>
</reference>
<gene>
    <name evidence="2" type="ORF">ACFSW5_23150</name>
</gene>
<comment type="caution">
    <text evidence="2">The sequence shown here is derived from an EMBL/GenBank/DDBJ whole genome shotgun (WGS) entry which is preliminary data.</text>
</comment>
<dbReference type="Gene3D" id="3.40.50.12780">
    <property type="entry name" value="N-terminal domain of ligase-like"/>
    <property type="match status" value="1"/>
</dbReference>
<proteinExistence type="predicted"/>
<evidence type="ECO:0000259" key="1">
    <source>
        <dbReference type="Pfam" id="PF00501"/>
    </source>
</evidence>
<name>A0ABW5R4B6_9BACL</name>
<feature type="domain" description="AMP-dependent synthetase/ligase" evidence="1">
    <location>
        <begin position="115"/>
        <end position="310"/>
    </location>
</feature>
<accession>A0ABW5R4B6</accession>
<dbReference type="RefSeq" id="WP_379278632.1">
    <property type="nucleotide sequence ID" value="NZ_JBHUGT010000020.1"/>
</dbReference>
<keyword evidence="3" id="KW-1185">Reference proteome</keyword>
<sequence>MNVISTDAKLDALKQVPQYKLQAISRLEKLLAMSGEEKRREIERKLAEQLKYAFRNSEYYRQHFGEAGITSEEQLSPDRFRDLPFITKADIRNAYPWKLLAGSMADVGRYAESTGTTGTPTSAYFSRNDWLENNVFVGYRLLDMFTPDDVVVIAAPYELSIPAQDLERIFEMIGPTTIACGVLNEVCNWDRLLHIIEHVKPTALVCSATRALLIAETAVQMGLDPVKDLSIRKILNIGETANQPKSKKISEVWGAEVYNAYGMTESCAMGISCKHGHIHLIQERYYFEVIDPVTKQPLPQGEVGELVITSLSNQSMPLIRYRTNDLVCISESGCPCGDRAPILEHYGRIGEEIRFEKEQVAISYPKLEEKILKCESYDKFFKVELDAESFEIIADLKPGYTIDQFRDEMKEQLPLSIHHRFTARTFTPYERARLLDGLKNSLKPFGKLFSQRTVQA</sequence>
<dbReference type="Proteomes" id="UP001597493">
    <property type="component" value="Unassembled WGS sequence"/>
</dbReference>